<feature type="signal peptide" evidence="1">
    <location>
        <begin position="1"/>
        <end position="20"/>
    </location>
</feature>
<evidence type="ECO:0000313" key="3">
    <source>
        <dbReference type="Proteomes" id="UP000772434"/>
    </source>
</evidence>
<evidence type="ECO:0000256" key="1">
    <source>
        <dbReference type="SAM" id="SignalP"/>
    </source>
</evidence>
<keyword evidence="1" id="KW-0732">Signal</keyword>
<dbReference type="AlphaFoldDB" id="A0A9P5P4N0"/>
<gene>
    <name evidence="2" type="ORF">BDP27DRAFT_1408079</name>
</gene>
<proteinExistence type="predicted"/>
<evidence type="ECO:0000313" key="2">
    <source>
        <dbReference type="EMBL" id="KAF9058739.1"/>
    </source>
</evidence>
<feature type="chain" id="PRO_5040429308" evidence="1">
    <location>
        <begin position="21"/>
        <end position="184"/>
    </location>
</feature>
<dbReference type="Proteomes" id="UP000772434">
    <property type="component" value="Unassembled WGS sequence"/>
</dbReference>
<dbReference type="OrthoDB" id="2575973at2759"/>
<sequence length="184" mass="18751">MKFFQARSFALFFLASTSFGASVPQASGNSVDNGQDPAVDIFSTLKSSTDTILPQIAILVQSGNASEANLEPLMNELTTALKTASSLLAPLVPSSEIARRQLNIAGIVSTIFTDLADGLATILGISGVPGVSALIANAATALDDIISIVQLLLPDAVAGLQLATGILNLISKISKVVNTIAGAA</sequence>
<dbReference type="EMBL" id="JADNRY010000354">
    <property type="protein sequence ID" value="KAF9058739.1"/>
    <property type="molecule type" value="Genomic_DNA"/>
</dbReference>
<organism evidence="2 3">
    <name type="scientific">Rhodocollybia butyracea</name>
    <dbReference type="NCBI Taxonomy" id="206335"/>
    <lineage>
        <taxon>Eukaryota</taxon>
        <taxon>Fungi</taxon>
        <taxon>Dikarya</taxon>
        <taxon>Basidiomycota</taxon>
        <taxon>Agaricomycotina</taxon>
        <taxon>Agaricomycetes</taxon>
        <taxon>Agaricomycetidae</taxon>
        <taxon>Agaricales</taxon>
        <taxon>Marasmiineae</taxon>
        <taxon>Omphalotaceae</taxon>
        <taxon>Rhodocollybia</taxon>
    </lineage>
</organism>
<name>A0A9P5P4N0_9AGAR</name>
<reference evidence="2" key="1">
    <citation type="submission" date="2020-11" db="EMBL/GenBank/DDBJ databases">
        <authorList>
            <consortium name="DOE Joint Genome Institute"/>
            <person name="Ahrendt S."/>
            <person name="Riley R."/>
            <person name="Andreopoulos W."/>
            <person name="Labutti K."/>
            <person name="Pangilinan J."/>
            <person name="Ruiz-Duenas F.J."/>
            <person name="Barrasa J.M."/>
            <person name="Sanchez-Garcia M."/>
            <person name="Camarero S."/>
            <person name="Miyauchi S."/>
            <person name="Serrano A."/>
            <person name="Linde D."/>
            <person name="Babiker R."/>
            <person name="Drula E."/>
            <person name="Ayuso-Fernandez I."/>
            <person name="Pacheco R."/>
            <person name="Padilla G."/>
            <person name="Ferreira P."/>
            <person name="Barriuso J."/>
            <person name="Kellner H."/>
            <person name="Castanera R."/>
            <person name="Alfaro M."/>
            <person name="Ramirez L."/>
            <person name="Pisabarro A.G."/>
            <person name="Kuo A."/>
            <person name="Tritt A."/>
            <person name="Lipzen A."/>
            <person name="He G."/>
            <person name="Yan M."/>
            <person name="Ng V."/>
            <person name="Cullen D."/>
            <person name="Martin F."/>
            <person name="Rosso M.-N."/>
            <person name="Henrissat B."/>
            <person name="Hibbett D."/>
            <person name="Martinez A.T."/>
            <person name="Grigoriev I.V."/>
        </authorList>
    </citation>
    <scope>NUCLEOTIDE SEQUENCE</scope>
    <source>
        <strain evidence="2">AH 40177</strain>
    </source>
</reference>
<keyword evidence="3" id="KW-1185">Reference proteome</keyword>
<comment type="caution">
    <text evidence="2">The sequence shown here is derived from an EMBL/GenBank/DDBJ whole genome shotgun (WGS) entry which is preliminary data.</text>
</comment>
<protein>
    <submittedName>
        <fullName evidence="2">Uncharacterized protein</fullName>
    </submittedName>
</protein>
<accession>A0A9P5P4N0</accession>